<dbReference type="AlphaFoldDB" id="A0A9D4HAI9"/>
<organism evidence="1 2">
    <name type="scientific">Dreissena polymorpha</name>
    <name type="common">Zebra mussel</name>
    <name type="synonym">Mytilus polymorpha</name>
    <dbReference type="NCBI Taxonomy" id="45954"/>
    <lineage>
        <taxon>Eukaryota</taxon>
        <taxon>Metazoa</taxon>
        <taxon>Spiralia</taxon>
        <taxon>Lophotrochozoa</taxon>
        <taxon>Mollusca</taxon>
        <taxon>Bivalvia</taxon>
        <taxon>Autobranchia</taxon>
        <taxon>Heteroconchia</taxon>
        <taxon>Euheterodonta</taxon>
        <taxon>Imparidentia</taxon>
        <taxon>Neoheterodontei</taxon>
        <taxon>Myida</taxon>
        <taxon>Dreissenoidea</taxon>
        <taxon>Dreissenidae</taxon>
        <taxon>Dreissena</taxon>
    </lineage>
</organism>
<name>A0A9D4HAI9_DREPO</name>
<reference evidence="1" key="2">
    <citation type="submission" date="2020-11" db="EMBL/GenBank/DDBJ databases">
        <authorList>
            <person name="McCartney M.A."/>
            <person name="Auch B."/>
            <person name="Kono T."/>
            <person name="Mallez S."/>
            <person name="Becker A."/>
            <person name="Gohl D.M."/>
            <person name="Silverstein K.A.T."/>
            <person name="Koren S."/>
            <person name="Bechman K.B."/>
            <person name="Herman A."/>
            <person name="Abrahante J.E."/>
            <person name="Garbe J."/>
        </authorList>
    </citation>
    <scope>NUCLEOTIDE SEQUENCE</scope>
    <source>
        <strain evidence="1">Duluth1</strain>
        <tissue evidence="1">Whole animal</tissue>
    </source>
</reference>
<evidence type="ECO:0000313" key="2">
    <source>
        <dbReference type="Proteomes" id="UP000828390"/>
    </source>
</evidence>
<protein>
    <submittedName>
        <fullName evidence="1">Uncharacterized protein</fullName>
    </submittedName>
</protein>
<proteinExistence type="predicted"/>
<gene>
    <name evidence="1" type="ORF">DPMN_104863</name>
</gene>
<dbReference type="Proteomes" id="UP000828390">
    <property type="component" value="Unassembled WGS sequence"/>
</dbReference>
<accession>A0A9D4HAI9</accession>
<reference evidence="1" key="1">
    <citation type="journal article" date="2019" name="bioRxiv">
        <title>The Genome of the Zebra Mussel, Dreissena polymorpha: A Resource for Invasive Species Research.</title>
        <authorList>
            <person name="McCartney M.A."/>
            <person name="Auch B."/>
            <person name="Kono T."/>
            <person name="Mallez S."/>
            <person name="Zhang Y."/>
            <person name="Obille A."/>
            <person name="Becker A."/>
            <person name="Abrahante J.E."/>
            <person name="Garbe J."/>
            <person name="Badalamenti J.P."/>
            <person name="Herman A."/>
            <person name="Mangelson H."/>
            <person name="Liachko I."/>
            <person name="Sullivan S."/>
            <person name="Sone E.D."/>
            <person name="Koren S."/>
            <person name="Silverstein K.A.T."/>
            <person name="Beckman K.B."/>
            <person name="Gohl D.M."/>
        </authorList>
    </citation>
    <scope>NUCLEOTIDE SEQUENCE</scope>
    <source>
        <strain evidence="1">Duluth1</strain>
        <tissue evidence="1">Whole animal</tissue>
    </source>
</reference>
<keyword evidence="2" id="KW-1185">Reference proteome</keyword>
<evidence type="ECO:0000313" key="1">
    <source>
        <dbReference type="EMBL" id="KAH3831593.1"/>
    </source>
</evidence>
<sequence length="105" mass="12579">MTWTKIQNKKPHRLGPRITTTAHSFASLQDGCDNLDTEADSSTKLAIKVHELTHELKPPTADYKDEEIEQFYEELERIIFPRRLKRQGWNRRMEHIFKYRIIIEK</sequence>
<dbReference type="EMBL" id="JAIWYP010000004">
    <property type="protein sequence ID" value="KAH3831593.1"/>
    <property type="molecule type" value="Genomic_DNA"/>
</dbReference>
<comment type="caution">
    <text evidence="1">The sequence shown here is derived from an EMBL/GenBank/DDBJ whole genome shotgun (WGS) entry which is preliminary data.</text>
</comment>